<dbReference type="EMBL" id="CH476630">
    <property type="protein sequence ID" value="EDN92239.1"/>
    <property type="molecule type" value="Genomic_DNA"/>
</dbReference>
<organism evidence="2 3">
    <name type="scientific">Sclerotinia sclerotiorum (strain ATCC 18683 / 1980 / Ss-1)</name>
    <name type="common">White mold</name>
    <name type="synonym">Whetzelinia sclerotiorum</name>
    <dbReference type="NCBI Taxonomy" id="665079"/>
    <lineage>
        <taxon>Eukaryota</taxon>
        <taxon>Fungi</taxon>
        <taxon>Dikarya</taxon>
        <taxon>Ascomycota</taxon>
        <taxon>Pezizomycotina</taxon>
        <taxon>Leotiomycetes</taxon>
        <taxon>Helotiales</taxon>
        <taxon>Sclerotiniaceae</taxon>
        <taxon>Sclerotinia</taxon>
    </lineage>
</organism>
<feature type="transmembrane region" description="Helical" evidence="1">
    <location>
        <begin position="6"/>
        <end position="25"/>
    </location>
</feature>
<gene>
    <name evidence="2" type="ORF">SS1G_08102</name>
</gene>
<dbReference type="RefSeq" id="XP_001591475.1">
    <property type="nucleotide sequence ID" value="XM_001591425.1"/>
</dbReference>
<keyword evidence="1" id="KW-1133">Transmembrane helix</keyword>
<name>A7ERZ7_SCLS1</name>
<reference evidence="3" key="1">
    <citation type="journal article" date="2011" name="PLoS Genet.">
        <title>Genomic analysis of the necrotrophic fungal pathogens Sclerotinia sclerotiorum and Botrytis cinerea.</title>
        <authorList>
            <person name="Amselem J."/>
            <person name="Cuomo C.A."/>
            <person name="van Kan J.A."/>
            <person name="Viaud M."/>
            <person name="Benito E.P."/>
            <person name="Couloux A."/>
            <person name="Coutinho P.M."/>
            <person name="de Vries R.P."/>
            <person name="Dyer P.S."/>
            <person name="Fillinger S."/>
            <person name="Fournier E."/>
            <person name="Gout L."/>
            <person name="Hahn M."/>
            <person name="Kohn L."/>
            <person name="Lapalu N."/>
            <person name="Plummer K.M."/>
            <person name="Pradier J.M."/>
            <person name="Quevillon E."/>
            <person name="Sharon A."/>
            <person name="Simon A."/>
            <person name="ten Have A."/>
            <person name="Tudzynski B."/>
            <person name="Tudzynski P."/>
            <person name="Wincker P."/>
            <person name="Andrew M."/>
            <person name="Anthouard V."/>
            <person name="Beever R.E."/>
            <person name="Beffa R."/>
            <person name="Benoit I."/>
            <person name="Bouzid O."/>
            <person name="Brault B."/>
            <person name="Chen Z."/>
            <person name="Choquer M."/>
            <person name="Collemare J."/>
            <person name="Cotton P."/>
            <person name="Danchin E.G."/>
            <person name="Da Silva C."/>
            <person name="Gautier A."/>
            <person name="Giraud C."/>
            <person name="Giraud T."/>
            <person name="Gonzalez C."/>
            <person name="Grossetete S."/>
            <person name="Guldener U."/>
            <person name="Henrissat B."/>
            <person name="Howlett B.J."/>
            <person name="Kodira C."/>
            <person name="Kretschmer M."/>
            <person name="Lappartient A."/>
            <person name="Leroch M."/>
            <person name="Levis C."/>
            <person name="Mauceli E."/>
            <person name="Neuveglise C."/>
            <person name="Oeser B."/>
            <person name="Pearson M."/>
            <person name="Poulain J."/>
            <person name="Poussereau N."/>
            <person name="Quesneville H."/>
            <person name="Rascle C."/>
            <person name="Schumacher J."/>
            <person name="Segurens B."/>
            <person name="Sexton A."/>
            <person name="Silva E."/>
            <person name="Sirven C."/>
            <person name="Soanes D.M."/>
            <person name="Talbot N.J."/>
            <person name="Templeton M."/>
            <person name="Yandava C."/>
            <person name="Yarden O."/>
            <person name="Zeng Q."/>
            <person name="Rollins J.A."/>
            <person name="Lebrun M.H."/>
            <person name="Dickman M."/>
        </authorList>
    </citation>
    <scope>NUCLEOTIDE SEQUENCE [LARGE SCALE GENOMIC DNA]</scope>
    <source>
        <strain evidence="3">ATCC 18683 / 1980 / Ss-1</strain>
    </source>
</reference>
<evidence type="ECO:0000313" key="2">
    <source>
        <dbReference type="EMBL" id="EDN92239.1"/>
    </source>
</evidence>
<keyword evidence="3" id="KW-1185">Reference proteome</keyword>
<keyword evidence="1" id="KW-0812">Transmembrane</keyword>
<keyword evidence="1" id="KW-0472">Membrane</keyword>
<sequence length="38" mass="3945">MLQTLVIVLICIIAVLIMIGVAALINTGTRKEGPGIPV</sequence>
<evidence type="ECO:0000256" key="1">
    <source>
        <dbReference type="SAM" id="Phobius"/>
    </source>
</evidence>
<dbReference type="Proteomes" id="UP000001312">
    <property type="component" value="Unassembled WGS sequence"/>
</dbReference>
<evidence type="ECO:0000313" key="3">
    <source>
        <dbReference type="Proteomes" id="UP000001312"/>
    </source>
</evidence>
<dbReference type="GeneID" id="5487573"/>
<dbReference type="InParanoid" id="A7ERZ7"/>
<proteinExistence type="predicted"/>
<accession>A7ERZ7</accession>
<dbReference type="KEGG" id="ssl:SS1G_08102"/>
<protein>
    <submittedName>
        <fullName evidence="2">Uncharacterized protein</fullName>
    </submittedName>
</protein>
<dbReference type="AlphaFoldDB" id="A7ERZ7"/>